<dbReference type="AlphaFoldDB" id="A0A1H5HBU0"/>
<evidence type="ECO:0000256" key="1">
    <source>
        <dbReference type="SAM" id="MobiDB-lite"/>
    </source>
</evidence>
<organism evidence="3 4">
    <name type="scientific">Pseudomonas deceptionensis</name>
    <dbReference type="NCBI Taxonomy" id="882211"/>
    <lineage>
        <taxon>Bacteria</taxon>
        <taxon>Pseudomonadati</taxon>
        <taxon>Pseudomonadota</taxon>
        <taxon>Gammaproteobacteria</taxon>
        <taxon>Pseudomonadales</taxon>
        <taxon>Pseudomonadaceae</taxon>
        <taxon>Pseudomonas</taxon>
    </lineage>
</organism>
<keyword evidence="4" id="KW-1185">Reference proteome</keyword>
<reference evidence="3" key="1">
    <citation type="submission" date="2016-10" db="EMBL/GenBank/DDBJ databases">
        <authorList>
            <person name="Varghese N."/>
            <person name="Submissions S."/>
        </authorList>
    </citation>
    <scope>NUCLEOTIDE SEQUENCE [LARGE SCALE GENOMIC DNA]</scope>
    <source>
        <strain evidence="3">LMG 25555</strain>
    </source>
</reference>
<dbReference type="EMBL" id="FNUD01000002">
    <property type="protein sequence ID" value="SEE25305.1"/>
    <property type="molecule type" value="Genomic_DNA"/>
</dbReference>
<name>A0A1H5HBU0_PSEDM</name>
<gene>
    <name evidence="3" type="ORF">SAMN04489800_0322</name>
</gene>
<evidence type="ECO:0000259" key="2">
    <source>
        <dbReference type="Pfam" id="PF14220"/>
    </source>
</evidence>
<protein>
    <recommendedName>
        <fullName evidence="2">DUF4329 domain-containing protein</fullName>
    </recommendedName>
</protein>
<dbReference type="RefSeq" id="WP_053069554.1">
    <property type="nucleotide sequence ID" value="NZ_FNUD01000002.1"/>
</dbReference>
<comment type="caution">
    <text evidence="3">The sequence shown here is derived from an EMBL/GenBank/DDBJ whole genome shotgun (WGS) entry which is preliminary data.</text>
</comment>
<evidence type="ECO:0000313" key="4">
    <source>
        <dbReference type="Proteomes" id="UP000183613"/>
    </source>
</evidence>
<evidence type="ECO:0000313" key="3">
    <source>
        <dbReference type="EMBL" id="SEE25305.1"/>
    </source>
</evidence>
<dbReference type="InterPro" id="IPR025479">
    <property type="entry name" value="DUF4329"/>
</dbReference>
<dbReference type="Pfam" id="PF14220">
    <property type="entry name" value="DUF4329"/>
    <property type="match status" value="1"/>
</dbReference>
<feature type="region of interest" description="Disordered" evidence="1">
    <location>
        <begin position="1"/>
        <end position="24"/>
    </location>
</feature>
<sequence>MEQTDSREKRHARPNVQASLPTLSPPFINADDAARFAHQLIGDFRSVEYGGAILKDAEGRYFATRPVRGKTGSFDPSLVMSTDRNGGFISPPGYTCAAFYHSHPANYDKLKRSFKHWGPEDIYTSINAFSSLDMVLNRLNANFAPAHYLSGVNGSLIKFMSSGSPLENALVERIALDTTAGKLTFATIAEFVQAAASMGQLRVIQATEVWGGKVGTVQPDFKVYAPTQSLDIAPVIVQQPAFGPISDTLEQAVKEVRARVSQTSEPVFGVILKHRGRPIFVASEPVTGGMDFSLSKIFPPTASNPLPLPEQYQVASFYCSDGFYRDPGLMPAQQPSLFKHFVAPATLVRGISAAQAFPGAARGRAVPLFICTSDGAVLKYVSRFATAETTFSASLPESEGQGLAIVRELLSGVTTTLDYILQVASAGELNVLHTSDLWSRAGRVKATWKPYEGFSRRALGASFVSVDDAARDAHEKIARRDDKVYGGLIYQRLDNRFVATEPLACHHETFDPTCVLPPELIALTPHGCSVVAVYHTHRVHPLKLWRTEAEEQLVRNMLEPHELEAAFRDREWAPIRYFSARDGTLLKYTPSDSVRERELRKQLAAPVEHPEQVRKNAIHMAMRANALKPSEYIRRVAQAGDLEVVVGSTLWGAEGQVRSDFTANARPAPQARAIRQPALSPVFSQAQDAMRYTHERMVHGDVAQYGLILGNPHSNEYVATLPVQGGVFSLNRLFPQDASSSQFSLPTGFRFEAVYVAAPKIPPAVEGMDTRRIYEAFVSPVDMARGLMLSESIKDQSGLVPATAVLFLSCSDGGLLRYLDRSAATQLSTGVFKDAGQATLTKLTTLKVTPLEYVRQVAMAGDLQVIKTNPVWLHPGRVSPAWRPFELEVPSAAGRSIRLFAMSPVFSHPDDAARYEHLHLKRPQTVSVMGGVLRHGAYDTCVALQWVENGEPVNVAQMILNTHLSIPNQRVPKAILPTGYSLKSLHFSRDVSGQPAGSPVETNLLKNMFWPVDICYATRTLHRQLEDASFDYLYLSTDDGALLKYTRGAKEANDRLCEYVSGASFTYERYFLENSTPTRTPGNPEDLLTRVLNSGVLQVLEPSATWPRTGAVDTRLTVSTQPLSFDDEGPTPGTPVAQLKVGPVRDEL</sequence>
<feature type="domain" description="DUF4329" evidence="2">
    <location>
        <begin position="45"/>
        <end position="164"/>
    </location>
</feature>
<proteinExistence type="predicted"/>
<dbReference type="Proteomes" id="UP000183613">
    <property type="component" value="Unassembled WGS sequence"/>
</dbReference>
<accession>A0A1H5HBU0</accession>
<feature type="region of interest" description="Disordered" evidence="1">
    <location>
        <begin position="1121"/>
        <end position="1148"/>
    </location>
</feature>